<dbReference type="PROSITE" id="PS00687">
    <property type="entry name" value="ALDEHYDE_DEHYDR_GLU"/>
    <property type="match status" value="1"/>
</dbReference>
<dbReference type="PROSITE" id="PS00070">
    <property type="entry name" value="ALDEHYDE_DEHYDR_CYS"/>
    <property type="match status" value="1"/>
</dbReference>
<dbReference type="InterPro" id="IPR016163">
    <property type="entry name" value="Ald_DH_C"/>
</dbReference>
<dbReference type="InterPro" id="IPR016161">
    <property type="entry name" value="Ald_DH/histidinol_DH"/>
</dbReference>
<dbReference type="PANTHER" id="PTHR11699">
    <property type="entry name" value="ALDEHYDE DEHYDROGENASE-RELATED"/>
    <property type="match status" value="1"/>
</dbReference>
<dbReference type="InterPro" id="IPR029510">
    <property type="entry name" value="Ald_DH_CS_GLU"/>
</dbReference>
<evidence type="ECO:0000256" key="5">
    <source>
        <dbReference type="RuleBase" id="RU003345"/>
    </source>
</evidence>
<dbReference type="InterPro" id="IPR015590">
    <property type="entry name" value="Aldehyde_DH_dom"/>
</dbReference>
<keyword evidence="8" id="KW-1185">Reference proteome</keyword>
<evidence type="ECO:0000313" key="8">
    <source>
        <dbReference type="Proteomes" id="UP001551482"/>
    </source>
</evidence>
<dbReference type="InterPro" id="IPR016162">
    <property type="entry name" value="Ald_DH_N"/>
</dbReference>
<dbReference type="SUPFAM" id="SSF53720">
    <property type="entry name" value="ALDH-like"/>
    <property type="match status" value="1"/>
</dbReference>
<dbReference type="Gene3D" id="3.40.605.10">
    <property type="entry name" value="Aldehyde Dehydrogenase, Chain A, domain 1"/>
    <property type="match status" value="1"/>
</dbReference>
<evidence type="ECO:0000259" key="6">
    <source>
        <dbReference type="Pfam" id="PF00171"/>
    </source>
</evidence>
<evidence type="ECO:0000313" key="7">
    <source>
        <dbReference type="EMBL" id="MEU8136982.1"/>
    </source>
</evidence>
<feature type="domain" description="Aldehyde dehydrogenase" evidence="6">
    <location>
        <begin position="14"/>
        <end position="470"/>
    </location>
</feature>
<sequence length="505" mass="53096">MTTSVESPAVQPVRETFPSLNPANGAEIARYPVDGEPEVADAVARARKGAEWWAALTAGERKRRLGAWAATITRDRRALCELVHEENGKPRDDAFLEVLLALEQLTWAASHAGRVLRRRRVAGSLAMMNQAATVEYHPLGVVGVIGPWNYPVFTPMGSIAYALAAGNAVVFKPSEFTTASGVFLADSFARANPDADTGVFQVVTGFGATGAALCSARVDKVAFTGSSATGRKVMAACAQNLTPVLMECGGKDALIVAEGADVKAAADGALWGALANAGQTCVGIERVYVVKGLEDAFIDAIREGAAELKTGADAEDRVYGPMTMPGQIDVVRRHIEDAIAKGATAVVGGVDSVKPPFIDPVVLVDAPEDSAAVCEETFGPTITVRTVADADEAVRLANATEYGLSASVYAGSARRGAEIARRLRTGMASVNAVIAFAGVPGLPFGGVGESGFGRTHGEDGLKEFARAQSVTRKRFSAPLDPTTFRRSPATMKVLDRYVTLRFGRK</sequence>
<reference evidence="7 8" key="1">
    <citation type="submission" date="2024-06" db="EMBL/GenBank/DDBJ databases">
        <title>The Natural Products Discovery Center: Release of the First 8490 Sequenced Strains for Exploring Actinobacteria Biosynthetic Diversity.</title>
        <authorList>
            <person name="Kalkreuter E."/>
            <person name="Kautsar S.A."/>
            <person name="Yang D."/>
            <person name="Bader C.D."/>
            <person name="Teijaro C.N."/>
            <person name="Fluegel L."/>
            <person name="Davis C.M."/>
            <person name="Simpson J.R."/>
            <person name="Lauterbach L."/>
            <person name="Steele A.D."/>
            <person name="Gui C."/>
            <person name="Meng S."/>
            <person name="Li G."/>
            <person name="Viehrig K."/>
            <person name="Ye F."/>
            <person name="Su P."/>
            <person name="Kiefer A.F."/>
            <person name="Nichols A."/>
            <person name="Cepeda A.J."/>
            <person name="Yan W."/>
            <person name="Fan B."/>
            <person name="Jiang Y."/>
            <person name="Adhikari A."/>
            <person name="Zheng C.-J."/>
            <person name="Schuster L."/>
            <person name="Cowan T.M."/>
            <person name="Smanski M.J."/>
            <person name="Chevrette M.G."/>
            <person name="De Carvalho L.P.S."/>
            <person name="Shen B."/>
        </authorList>
    </citation>
    <scope>NUCLEOTIDE SEQUENCE [LARGE SCALE GENOMIC DNA]</scope>
    <source>
        <strain evidence="7 8">NPDC048946</strain>
    </source>
</reference>
<accession>A0ABV3DMK4</accession>
<evidence type="ECO:0000256" key="3">
    <source>
        <dbReference type="PIRNR" id="PIRNR036492"/>
    </source>
</evidence>
<evidence type="ECO:0000256" key="2">
    <source>
        <dbReference type="ARBA" id="ARBA00023002"/>
    </source>
</evidence>
<dbReference type="Gene3D" id="3.40.309.10">
    <property type="entry name" value="Aldehyde Dehydrogenase, Chain A, domain 2"/>
    <property type="match status" value="1"/>
</dbReference>
<dbReference type="Pfam" id="PF00171">
    <property type="entry name" value="Aldedh"/>
    <property type="match status" value="1"/>
</dbReference>
<evidence type="ECO:0000256" key="1">
    <source>
        <dbReference type="ARBA" id="ARBA00009986"/>
    </source>
</evidence>
<dbReference type="RefSeq" id="WP_358358165.1">
    <property type="nucleotide sequence ID" value="NZ_JBEZFP010000076.1"/>
</dbReference>
<dbReference type="InterPro" id="IPR012394">
    <property type="entry name" value="Aldehyde_DH_NAD(P)"/>
</dbReference>
<protein>
    <recommendedName>
        <fullName evidence="3">Aldehyde dehydrogenase</fullName>
    </recommendedName>
</protein>
<comment type="caution">
    <text evidence="7">The sequence shown here is derived from an EMBL/GenBank/DDBJ whole genome shotgun (WGS) entry which is preliminary data.</text>
</comment>
<dbReference type="EMBL" id="JBEZFP010000076">
    <property type="protein sequence ID" value="MEU8136982.1"/>
    <property type="molecule type" value="Genomic_DNA"/>
</dbReference>
<dbReference type="PIRSF" id="PIRSF036492">
    <property type="entry name" value="ALDH"/>
    <property type="match status" value="1"/>
</dbReference>
<proteinExistence type="inferred from homology"/>
<name>A0ABV3DMK4_9ACTN</name>
<dbReference type="CDD" id="cd07099">
    <property type="entry name" value="ALDH_DDALDH"/>
    <property type="match status" value="1"/>
</dbReference>
<gene>
    <name evidence="7" type="ORF">AB0C36_26145</name>
</gene>
<comment type="similarity">
    <text evidence="1 3 5">Belongs to the aldehyde dehydrogenase family.</text>
</comment>
<keyword evidence="2 3" id="KW-0560">Oxidoreductase</keyword>
<evidence type="ECO:0000256" key="4">
    <source>
        <dbReference type="PROSITE-ProRule" id="PRU10007"/>
    </source>
</evidence>
<organism evidence="7 8">
    <name type="scientific">Streptodolium elevatio</name>
    <dbReference type="NCBI Taxonomy" id="3157996"/>
    <lineage>
        <taxon>Bacteria</taxon>
        <taxon>Bacillati</taxon>
        <taxon>Actinomycetota</taxon>
        <taxon>Actinomycetes</taxon>
        <taxon>Kitasatosporales</taxon>
        <taxon>Streptomycetaceae</taxon>
        <taxon>Streptodolium</taxon>
    </lineage>
</organism>
<feature type="active site" evidence="4">
    <location>
        <position position="247"/>
    </location>
</feature>
<dbReference type="InterPro" id="IPR016160">
    <property type="entry name" value="Ald_DH_CS_CYS"/>
</dbReference>
<dbReference type="Proteomes" id="UP001551482">
    <property type="component" value="Unassembled WGS sequence"/>
</dbReference>